<protein>
    <submittedName>
        <fullName evidence="4">Uncharacterized protein</fullName>
    </submittedName>
</protein>
<dbReference type="Pfam" id="PF00379">
    <property type="entry name" value="Chitin_bind_4"/>
    <property type="match status" value="1"/>
</dbReference>
<sequence>MFTIICMLSLPFCCWCVEEYQREFFLGPRNFNPHPYEYQLAKIRDPGPVVFPPGEEDDDSYSNRYNIITVDDARRKYSYDSTPYSIIKEKIKYLIDRGYDEAVHENEIDDEIYDALAHQGAKVLSYPAHELQDYNDNVHLPRKNYAFAYKVLDKERGDDFSHQQVRNSKATNGEYRVKLPDGRLQIVSYKADKEGYKADVRYELDPEAQQQQVVQSAPLRKAQEYARGTQKVDITRVPVRQFAPRGQLQAIKTYDYVPEEGGQRLINPTKNPNSVTLEQVGPTRIPVKYVDYPQPTAGYYQRKTYAPQQAQAIYSNNHLKPTYVSTTPSTPSVYQKPVRYTPTPIVPTVQAQIIHNGDNGLHSRNVVSTYATPVQPAKSVPGHNNVINTLSSTSSQNDAYRQTLEQENELPEGIYIVGKTGR</sequence>
<feature type="signal peptide" evidence="3">
    <location>
        <begin position="1"/>
        <end position="16"/>
    </location>
</feature>
<accession>A0ABD1EU28</accession>
<dbReference type="AlphaFoldDB" id="A0ABD1EU28"/>
<proteinExistence type="predicted"/>
<dbReference type="Proteomes" id="UP001566132">
    <property type="component" value="Unassembled WGS sequence"/>
</dbReference>
<dbReference type="InterPro" id="IPR031311">
    <property type="entry name" value="CHIT_BIND_RR_consensus"/>
</dbReference>
<dbReference type="PANTHER" id="PTHR12236:SF79">
    <property type="entry name" value="CUTICULAR PROTEIN 50CB-RELATED"/>
    <property type="match status" value="1"/>
</dbReference>
<evidence type="ECO:0000256" key="3">
    <source>
        <dbReference type="SAM" id="SignalP"/>
    </source>
</evidence>
<keyword evidence="5" id="KW-1185">Reference proteome</keyword>
<comment type="caution">
    <text evidence="4">The sequence shown here is derived from an EMBL/GenBank/DDBJ whole genome shotgun (WGS) entry which is preliminary data.</text>
</comment>
<reference evidence="4 5" key="1">
    <citation type="submission" date="2024-05" db="EMBL/GenBank/DDBJ databases">
        <title>Genetic variation in Jamaican populations of the coffee berry borer (Hypothenemus hampei).</title>
        <authorList>
            <person name="Errbii M."/>
            <person name="Myrie A."/>
        </authorList>
    </citation>
    <scope>NUCLEOTIDE SEQUENCE [LARGE SCALE GENOMIC DNA]</scope>
    <source>
        <strain evidence="4">JA-Hopewell-2020-01-JO</strain>
        <tissue evidence="4">Whole body</tissue>
    </source>
</reference>
<dbReference type="PROSITE" id="PS51155">
    <property type="entry name" value="CHIT_BIND_RR_2"/>
    <property type="match status" value="1"/>
</dbReference>
<dbReference type="EMBL" id="JBDJPC010000005">
    <property type="protein sequence ID" value="KAL1502307.1"/>
    <property type="molecule type" value="Genomic_DNA"/>
</dbReference>
<name>A0ABD1EU28_HYPHA</name>
<organism evidence="4 5">
    <name type="scientific">Hypothenemus hampei</name>
    <name type="common">Coffee berry borer</name>
    <dbReference type="NCBI Taxonomy" id="57062"/>
    <lineage>
        <taxon>Eukaryota</taxon>
        <taxon>Metazoa</taxon>
        <taxon>Ecdysozoa</taxon>
        <taxon>Arthropoda</taxon>
        <taxon>Hexapoda</taxon>
        <taxon>Insecta</taxon>
        <taxon>Pterygota</taxon>
        <taxon>Neoptera</taxon>
        <taxon>Endopterygota</taxon>
        <taxon>Coleoptera</taxon>
        <taxon>Polyphaga</taxon>
        <taxon>Cucujiformia</taxon>
        <taxon>Curculionidae</taxon>
        <taxon>Scolytinae</taxon>
        <taxon>Hypothenemus</taxon>
    </lineage>
</organism>
<keyword evidence="3" id="KW-0732">Signal</keyword>
<dbReference type="PANTHER" id="PTHR12236">
    <property type="entry name" value="STRUCTURAL CONTITUENT OF CUTICLE"/>
    <property type="match status" value="1"/>
</dbReference>
<evidence type="ECO:0000256" key="1">
    <source>
        <dbReference type="ARBA" id="ARBA00022460"/>
    </source>
</evidence>
<dbReference type="InterPro" id="IPR000618">
    <property type="entry name" value="Insect_cuticle"/>
</dbReference>
<keyword evidence="1 2" id="KW-0193">Cuticle</keyword>
<dbReference type="GO" id="GO:0042302">
    <property type="term" value="F:structural constituent of cuticle"/>
    <property type="evidence" value="ECO:0007669"/>
    <property type="project" value="UniProtKB-UniRule"/>
</dbReference>
<dbReference type="PROSITE" id="PS00233">
    <property type="entry name" value="CHIT_BIND_RR_1"/>
    <property type="match status" value="1"/>
</dbReference>
<gene>
    <name evidence="4" type="ORF">ABEB36_007473</name>
</gene>
<evidence type="ECO:0000313" key="5">
    <source>
        <dbReference type="Proteomes" id="UP001566132"/>
    </source>
</evidence>
<feature type="chain" id="PRO_5044858664" evidence="3">
    <location>
        <begin position="17"/>
        <end position="422"/>
    </location>
</feature>
<evidence type="ECO:0000313" key="4">
    <source>
        <dbReference type="EMBL" id="KAL1502307.1"/>
    </source>
</evidence>
<dbReference type="InterPro" id="IPR051217">
    <property type="entry name" value="Insect_Cuticle_Struc_Prot"/>
</dbReference>
<evidence type="ECO:0000256" key="2">
    <source>
        <dbReference type="PROSITE-ProRule" id="PRU00497"/>
    </source>
</evidence>